<accession>A0AAD9G9X9</accession>
<organism evidence="3 4">
    <name type="scientific">Phytophthora citrophthora</name>
    <dbReference type="NCBI Taxonomy" id="4793"/>
    <lineage>
        <taxon>Eukaryota</taxon>
        <taxon>Sar</taxon>
        <taxon>Stramenopiles</taxon>
        <taxon>Oomycota</taxon>
        <taxon>Peronosporomycetes</taxon>
        <taxon>Peronosporales</taxon>
        <taxon>Peronosporaceae</taxon>
        <taxon>Phytophthora</taxon>
    </lineage>
</organism>
<dbReference type="AlphaFoldDB" id="A0AAD9G9X9"/>
<reference evidence="3" key="1">
    <citation type="submission" date="2023-08" db="EMBL/GenBank/DDBJ databases">
        <title>Reference Genome Resource for the Citrus Pathogen Phytophthora citrophthora.</title>
        <authorList>
            <person name="Moller H."/>
            <person name="Coetzee B."/>
            <person name="Rose L.J."/>
            <person name="Van Niekerk J.M."/>
        </authorList>
    </citation>
    <scope>NUCLEOTIDE SEQUENCE</scope>
    <source>
        <strain evidence="3">STE-U-9442</strain>
    </source>
</reference>
<dbReference type="GO" id="GO:0016491">
    <property type="term" value="F:oxidoreductase activity"/>
    <property type="evidence" value="ECO:0007669"/>
    <property type="project" value="UniProtKB-KW"/>
</dbReference>
<dbReference type="Proteomes" id="UP001259832">
    <property type="component" value="Unassembled WGS sequence"/>
</dbReference>
<keyword evidence="4" id="KW-1185">Reference proteome</keyword>
<proteinExistence type="inferred from homology"/>
<evidence type="ECO:0000313" key="4">
    <source>
        <dbReference type="Proteomes" id="UP001259832"/>
    </source>
</evidence>
<comment type="similarity">
    <text evidence="1">Belongs to the short-chain dehydrogenases/reductases (SDR) family.</text>
</comment>
<comment type="caution">
    <text evidence="3">The sequence shown here is derived from an EMBL/GenBank/DDBJ whole genome shotgun (WGS) entry which is preliminary data.</text>
</comment>
<evidence type="ECO:0000313" key="3">
    <source>
        <dbReference type="EMBL" id="KAK1934573.1"/>
    </source>
</evidence>
<dbReference type="Gene3D" id="3.40.50.720">
    <property type="entry name" value="NAD(P)-binding Rossmann-like Domain"/>
    <property type="match status" value="1"/>
</dbReference>
<dbReference type="EMBL" id="JASMQC010000025">
    <property type="protein sequence ID" value="KAK1934573.1"/>
    <property type="molecule type" value="Genomic_DNA"/>
</dbReference>
<dbReference type="PANTHER" id="PTHR24320:SF148">
    <property type="entry name" value="NAD(P)-BINDING ROSSMANN-FOLD SUPERFAMILY PROTEIN"/>
    <property type="match status" value="1"/>
</dbReference>
<evidence type="ECO:0000256" key="1">
    <source>
        <dbReference type="ARBA" id="ARBA00006484"/>
    </source>
</evidence>
<protein>
    <submittedName>
        <fullName evidence="3">Retinol dehydrogenase 11</fullName>
    </submittedName>
</protein>
<gene>
    <name evidence="3" type="ORF">P3T76_011182</name>
</gene>
<dbReference type="PANTHER" id="PTHR24320">
    <property type="entry name" value="RETINOL DEHYDROGENASE"/>
    <property type="match status" value="1"/>
</dbReference>
<dbReference type="SUPFAM" id="SSF51735">
    <property type="entry name" value="NAD(P)-binding Rossmann-fold domains"/>
    <property type="match status" value="1"/>
</dbReference>
<evidence type="ECO:0000256" key="2">
    <source>
        <dbReference type="ARBA" id="ARBA00023002"/>
    </source>
</evidence>
<name>A0AAD9G9X9_9STRA</name>
<sequence>MAQSATEYGQISTYFVSKLCNVLFTLELDRRLKAAGITNVTAAAAHPGNCNTKIMTKGADTNRGSWFWWIVFRTVAVAPIQRPEKGSLPTLYAATAEGVKGGDFYGPKYLECYGNWH</sequence>
<keyword evidence="2" id="KW-0560">Oxidoreductase</keyword>
<dbReference type="InterPro" id="IPR036291">
    <property type="entry name" value="NAD(P)-bd_dom_sf"/>
</dbReference>